<evidence type="ECO:0000256" key="1">
    <source>
        <dbReference type="ARBA" id="ARBA00022898"/>
    </source>
</evidence>
<protein>
    <recommendedName>
        <fullName evidence="3">Aminotransferase class I/classII large domain-containing protein</fullName>
    </recommendedName>
</protein>
<feature type="compositionally biased region" description="Polar residues" evidence="2">
    <location>
        <begin position="466"/>
        <end position="476"/>
    </location>
</feature>
<name>A0ABN8M3R2_9CNID</name>
<accession>A0ABN8M3R2</accession>
<dbReference type="Gene3D" id="3.40.640.10">
    <property type="entry name" value="Type I PLP-dependent aspartate aminotransferase-like (Major domain)"/>
    <property type="match status" value="1"/>
</dbReference>
<dbReference type="Gene3D" id="3.90.1150.10">
    <property type="entry name" value="Aspartate Aminotransferase, domain 1"/>
    <property type="match status" value="1"/>
</dbReference>
<gene>
    <name evidence="4" type="ORF">PEVE_00015223</name>
</gene>
<comment type="caution">
    <text evidence="4">The sequence shown here is derived from an EMBL/GenBank/DDBJ whole genome shotgun (WGS) entry which is preliminary data.</text>
</comment>
<evidence type="ECO:0000313" key="5">
    <source>
        <dbReference type="Proteomes" id="UP001159427"/>
    </source>
</evidence>
<feature type="domain" description="Aminotransferase class I/classII large" evidence="3">
    <location>
        <begin position="64"/>
        <end position="441"/>
    </location>
</feature>
<dbReference type="InterPro" id="IPR015421">
    <property type="entry name" value="PyrdxlP-dep_Trfase_major"/>
</dbReference>
<dbReference type="SUPFAM" id="SSF53383">
    <property type="entry name" value="PLP-dependent transferases"/>
    <property type="match status" value="1"/>
</dbReference>
<reference evidence="4 5" key="1">
    <citation type="submission" date="2022-05" db="EMBL/GenBank/DDBJ databases">
        <authorList>
            <consortium name="Genoscope - CEA"/>
            <person name="William W."/>
        </authorList>
    </citation>
    <scope>NUCLEOTIDE SEQUENCE [LARGE SCALE GENOMIC DNA]</scope>
</reference>
<keyword evidence="5" id="KW-1185">Reference proteome</keyword>
<dbReference type="InterPro" id="IPR004839">
    <property type="entry name" value="Aminotransferase_I/II_large"/>
</dbReference>
<feature type="region of interest" description="Disordered" evidence="2">
    <location>
        <begin position="455"/>
        <end position="476"/>
    </location>
</feature>
<dbReference type="InterPro" id="IPR050478">
    <property type="entry name" value="Ethylene_sulfur-biosynth"/>
</dbReference>
<dbReference type="EMBL" id="CALNXI010000217">
    <property type="protein sequence ID" value="CAH3022391.1"/>
    <property type="molecule type" value="Genomic_DNA"/>
</dbReference>
<dbReference type="CDD" id="cd00609">
    <property type="entry name" value="AAT_like"/>
    <property type="match status" value="1"/>
</dbReference>
<organism evidence="4 5">
    <name type="scientific">Porites evermanni</name>
    <dbReference type="NCBI Taxonomy" id="104178"/>
    <lineage>
        <taxon>Eukaryota</taxon>
        <taxon>Metazoa</taxon>
        <taxon>Cnidaria</taxon>
        <taxon>Anthozoa</taxon>
        <taxon>Hexacorallia</taxon>
        <taxon>Scleractinia</taxon>
        <taxon>Fungiina</taxon>
        <taxon>Poritidae</taxon>
        <taxon>Porites</taxon>
    </lineage>
</organism>
<sequence>MLKSATRGCFLPKTVGSDLVLTLRKMSYTSARVKAMALFVKHEAKFEGKHKGNPFHKIDNPQGVINMGTSENKLLFDLLKKKFEEKESHTLLQEHTEYFCAEGLMSFRQTIADFLNHYMKPAEPISSEELIVSNGATPLVDAIAYTLADEGEGMLIPAPYYGSFLLDLQSRSRVIPFPVELSSKIGPGESQPFELTVKRLESALQKAQEQGVKIRGVLLCNPNNPLGVIYSEEFLQGCLQFAARHSLHVIMDEIYMLSLFKEGCSMTNVLSLKNIPDKERLHVLWGFSKDFGVSGFRCGIFHTRNKEVYRAMAQGYTRFHDLATPTQVILRNLIKDRDWLDKTFIPTNQERLRKAYNITCNALREVNIPFIQGEGGLFVWVDFRELVPTSTFEEEYQLFERMVANGVSIYPGAYFLCPEPGWFRIIFAMDTEVLQLGLSRIQKTVKNVRTELGAKQPDGRVKAPPSHSQDNVTSSDQTLEDLIHTLNRQIKDSDWLKENTAEKWVSENPELAKAFLHQDGDK</sequence>
<dbReference type="PANTHER" id="PTHR43795">
    <property type="entry name" value="BIFUNCTIONAL ASPARTATE AMINOTRANSFERASE AND GLUTAMATE/ASPARTATE-PREPHENATE AMINOTRANSFERASE-RELATED"/>
    <property type="match status" value="1"/>
</dbReference>
<keyword evidence="1" id="KW-0663">Pyridoxal phosphate</keyword>
<dbReference type="PRINTS" id="PR00753">
    <property type="entry name" value="ACCSYNTHASE"/>
</dbReference>
<dbReference type="Pfam" id="PF00155">
    <property type="entry name" value="Aminotran_1_2"/>
    <property type="match status" value="1"/>
</dbReference>
<proteinExistence type="predicted"/>
<dbReference type="PANTHER" id="PTHR43795:SF39">
    <property type="entry name" value="AMINOTRANSFERASE CLASS I_CLASSII DOMAIN-CONTAINING PROTEIN"/>
    <property type="match status" value="1"/>
</dbReference>
<evidence type="ECO:0000256" key="2">
    <source>
        <dbReference type="SAM" id="MobiDB-lite"/>
    </source>
</evidence>
<dbReference type="InterPro" id="IPR015422">
    <property type="entry name" value="PyrdxlP-dep_Trfase_small"/>
</dbReference>
<dbReference type="Proteomes" id="UP001159427">
    <property type="component" value="Unassembled WGS sequence"/>
</dbReference>
<evidence type="ECO:0000259" key="3">
    <source>
        <dbReference type="Pfam" id="PF00155"/>
    </source>
</evidence>
<dbReference type="InterPro" id="IPR015424">
    <property type="entry name" value="PyrdxlP-dep_Trfase"/>
</dbReference>
<evidence type="ECO:0000313" key="4">
    <source>
        <dbReference type="EMBL" id="CAH3022391.1"/>
    </source>
</evidence>